<gene>
    <name evidence="1" type="ORF">DFJ67_4969</name>
</gene>
<dbReference type="InterPro" id="IPR002347">
    <property type="entry name" value="SDR_fam"/>
</dbReference>
<protein>
    <submittedName>
        <fullName evidence="1">NAD(P)-dependent dehydrogenase (Short-subunit alcohol dehydrogenase family)</fullName>
    </submittedName>
</protein>
<dbReference type="PANTHER" id="PTHR44147:SF2">
    <property type="entry name" value="DEHYDROGENASE_REDUCTASE SDR FAMILY MEMBER 1"/>
    <property type="match status" value="1"/>
</dbReference>
<name>A0A3D9ZQM8_9ACTN</name>
<dbReference type="EMBL" id="QUMQ01000001">
    <property type="protein sequence ID" value="REF98944.1"/>
    <property type="molecule type" value="Genomic_DNA"/>
</dbReference>
<dbReference type="SUPFAM" id="SSF51735">
    <property type="entry name" value="NAD(P)-binding Rossmann-fold domains"/>
    <property type="match status" value="1"/>
</dbReference>
<dbReference type="Proteomes" id="UP000256913">
    <property type="component" value="Unassembled WGS sequence"/>
</dbReference>
<dbReference type="OrthoDB" id="63584at2"/>
<accession>A0A3D9ZQM8</accession>
<evidence type="ECO:0000313" key="2">
    <source>
        <dbReference type="Proteomes" id="UP000256913"/>
    </source>
</evidence>
<reference evidence="1 2" key="1">
    <citation type="submission" date="2018-08" db="EMBL/GenBank/DDBJ databases">
        <title>Sequencing the genomes of 1000 actinobacteria strains.</title>
        <authorList>
            <person name="Klenk H.-P."/>
        </authorList>
    </citation>
    <scope>NUCLEOTIDE SEQUENCE [LARGE SCALE GENOMIC DNA]</scope>
    <source>
        <strain evidence="1 2">DSM 44099</strain>
    </source>
</reference>
<dbReference type="PANTHER" id="PTHR44147">
    <property type="entry name" value="DEHYDROGENASE/REDUCTASE SDR FAMILY MEMBER 1"/>
    <property type="match status" value="1"/>
</dbReference>
<dbReference type="Gene3D" id="3.40.50.720">
    <property type="entry name" value="NAD(P)-binding Rossmann-like Domain"/>
    <property type="match status" value="1"/>
</dbReference>
<keyword evidence="2" id="KW-1185">Reference proteome</keyword>
<dbReference type="PRINTS" id="PR00081">
    <property type="entry name" value="GDHRDH"/>
</dbReference>
<dbReference type="RefSeq" id="WP_116070174.1">
    <property type="nucleotide sequence ID" value="NZ_BONB01000004.1"/>
</dbReference>
<dbReference type="AlphaFoldDB" id="A0A3D9ZQM8"/>
<comment type="caution">
    <text evidence="1">The sequence shown here is derived from an EMBL/GenBank/DDBJ whole genome shotgun (WGS) entry which is preliminary data.</text>
</comment>
<sequence length="266" mass="27863">MDRKTAWVTGGSRGVGRGIAVALGRAGWTVWVSARSGRAAGSTSHLPGSVEETAQAITDAGGRGIGVVCDHRDDDQVRALADRIEAEGGALHLLVNNAWAGYERLNAGEWTEWNAPFWQQPLALWDAMFDGGVRTHYVTSAVCAPLLRRTAPSAIVTVSMEVGARHDPHQGVAYSVAKAADDRLAAAMAGQLAADSVASVAVYPGLVRTEGVMQFAEHLDLSSAQTPEGVGRCVAALAVDPQLMSLTGQALHIADLAARYGVNVTD</sequence>
<proteinExistence type="predicted"/>
<dbReference type="Pfam" id="PF00106">
    <property type="entry name" value="adh_short"/>
    <property type="match status" value="1"/>
</dbReference>
<evidence type="ECO:0000313" key="1">
    <source>
        <dbReference type="EMBL" id="REF98944.1"/>
    </source>
</evidence>
<dbReference type="InterPro" id="IPR036291">
    <property type="entry name" value="NAD(P)-bd_dom_sf"/>
</dbReference>
<organism evidence="1 2">
    <name type="scientific">Asanoa ferruginea</name>
    <dbReference type="NCBI Taxonomy" id="53367"/>
    <lineage>
        <taxon>Bacteria</taxon>
        <taxon>Bacillati</taxon>
        <taxon>Actinomycetota</taxon>
        <taxon>Actinomycetes</taxon>
        <taxon>Micromonosporales</taxon>
        <taxon>Micromonosporaceae</taxon>
        <taxon>Asanoa</taxon>
    </lineage>
</organism>